<organism evidence="1 2">
    <name type="scientific">Pochonia chlamydosporia 170</name>
    <dbReference type="NCBI Taxonomy" id="1380566"/>
    <lineage>
        <taxon>Eukaryota</taxon>
        <taxon>Fungi</taxon>
        <taxon>Dikarya</taxon>
        <taxon>Ascomycota</taxon>
        <taxon>Pezizomycotina</taxon>
        <taxon>Sordariomycetes</taxon>
        <taxon>Hypocreomycetidae</taxon>
        <taxon>Hypocreales</taxon>
        <taxon>Clavicipitaceae</taxon>
        <taxon>Pochonia</taxon>
    </lineage>
</organism>
<evidence type="ECO:0000313" key="1">
    <source>
        <dbReference type="EMBL" id="OWT42558.1"/>
    </source>
</evidence>
<accession>A0A219AP03</accession>
<dbReference type="RefSeq" id="XP_022285060.1">
    <property type="nucleotide sequence ID" value="XM_022429932.1"/>
</dbReference>
<dbReference type="OrthoDB" id="10638488at2759"/>
<evidence type="ECO:0000313" key="2">
    <source>
        <dbReference type="Proteomes" id="UP000078397"/>
    </source>
</evidence>
<gene>
    <name evidence="1" type="ORF">VFPPC_18297</name>
</gene>
<dbReference type="AlphaFoldDB" id="A0A219AP03"/>
<comment type="caution">
    <text evidence="1">The sequence shown here is derived from an EMBL/GenBank/DDBJ whole genome shotgun (WGS) entry which is preliminary data.</text>
</comment>
<sequence>MLCQDQVAHSKQTQYSIAYEATTIVILLPARQQYSKVFSYRMIPLFFVGNQESLGARFTGDLLPDRRPVMQASREVTCCFIFKLDARSRQRRATCSSPRRGGNMLGSMVCLT</sequence>
<dbReference type="GeneID" id="33937120"/>
<keyword evidence="2" id="KW-1185">Reference proteome</keyword>
<protein>
    <submittedName>
        <fullName evidence="1">Uncharacterized protein</fullName>
    </submittedName>
</protein>
<dbReference type="Proteomes" id="UP000078397">
    <property type="component" value="Unassembled WGS sequence"/>
</dbReference>
<reference evidence="1 2" key="1">
    <citation type="journal article" date="2016" name="PLoS Pathog.">
        <title>Biosynthesis of antibiotic leucinostatins in bio-control fungus Purpureocillium lilacinum and their inhibition on phytophthora revealed by genome mining.</title>
        <authorList>
            <person name="Wang G."/>
            <person name="Liu Z."/>
            <person name="Lin R."/>
            <person name="Li E."/>
            <person name="Mao Z."/>
            <person name="Ling J."/>
            <person name="Yang Y."/>
            <person name="Yin W.B."/>
            <person name="Xie B."/>
        </authorList>
    </citation>
    <scope>NUCLEOTIDE SEQUENCE [LARGE SCALE GENOMIC DNA]</scope>
    <source>
        <strain evidence="1">170</strain>
    </source>
</reference>
<proteinExistence type="predicted"/>
<dbReference type="KEGG" id="pchm:VFPPC_18297"/>
<dbReference type="EMBL" id="LSBJ02000012">
    <property type="protein sequence ID" value="OWT42558.1"/>
    <property type="molecule type" value="Genomic_DNA"/>
</dbReference>
<name>A0A219AP03_METCM</name>